<keyword evidence="4 6" id="KW-1133">Transmembrane helix</keyword>
<dbReference type="InterPro" id="IPR011701">
    <property type="entry name" value="MFS"/>
</dbReference>
<keyword evidence="9" id="KW-1185">Reference proteome</keyword>
<feature type="transmembrane region" description="Helical" evidence="6">
    <location>
        <begin position="333"/>
        <end position="356"/>
    </location>
</feature>
<evidence type="ECO:0000313" key="9">
    <source>
        <dbReference type="Proteomes" id="UP001055804"/>
    </source>
</evidence>
<keyword evidence="2" id="KW-1003">Cell membrane</keyword>
<evidence type="ECO:0000259" key="7">
    <source>
        <dbReference type="PROSITE" id="PS50850"/>
    </source>
</evidence>
<keyword evidence="3 6" id="KW-0812">Transmembrane</keyword>
<organism evidence="8 9">
    <name type="scientific">Futiania mangrovi</name>
    <dbReference type="NCBI Taxonomy" id="2959716"/>
    <lineage>
        <taxon>Bacteria</taxon>
        <taxon>Pseudomonadati</taxon>
        <taxon>Pseudomonadota</taxon>
        <taxon>Alphaproteobacteria</taxon>
        <taxon>Futianiales</taxon>
        <taxon>Futianiaceae</taxon>
        <taxon>Futiania</taxon>
    </lineage>
</organism>
<evidence type="ECO:0000313" key="8">
    <source>
        <dbReference type="EMBL" id="MCP1336945.1"/>
    </source>
</evidence>
<gene>
    <name evidence="8" type="ORF">NJQ99_11035</name>
</gene>
<evidence type="ECO:0000256" key="4">
    <source>
        <dbReference type="ARBA" id="ARBA00022989"/>
    </source>
</evidence>
<feature type="transmembrane region" description="Helical" evidence="6">
    <location>
        <begin position="199"/>
        <end position="218"/>
    </location>
</feature>
<dbReference type="Gene3D" id="1.20.1250.20">
    <property type="entry name" value="MFS general substrate transporter like domains"/>
    <property type="match status" value="2"/>
</dbReference>
<feature type="transmembrane region" description="Helical" evidence="6">
    <location>
        <begin position="273"/>
        <end position="291"/>
    </location>
</feature>
<feature type="transmembrane region" description="Helical" evidence="6">
    <location>
        <begin position="238"/>
        <end position="261"/>
    </location>
</feature>
<dbReference type="InterPro" id="IPR050189">
    <property type="entry name" value="MFS_Efflux_Transporters"/>
</dbReference>
<evidence type="ECO:0000256" key="6">
    <source>
        <dbReference type="SAM" id="Phobius"/>
    </source>
</evidence>
<accession>A0A9J6PE50</accession>
<evidence type="ECO:0000256" key="3">
    <source>
        <dbReference type="ARBA" id="ARBA00022692"/>
    </source>
</evidence>
<sequence length="395" mass="40971">MAGIAALAVAYVFSQFYRSFLAVLTPALTTELGATSADLSMASGAWFAAFALMQFIVGVSLDRFGPRRTAAVLLGVAGGGGAFIFAAATQPWMITLGMVLIGIGCSPVLMASFFVFARTFRPARFAVLASWFMAIGMAGNVIGSSPLAIAAEALGWRAVMGGLGALTVLSALAVHALLRDPPQTEADRADNTGFKGYLELIRMPVLWPIIPLVAVHYAPSAGIRGLWTGPYLADVHGAGTLLIGDVTLWMALSMVAGSFLYGPLDTLLKTRKWVIFGGTGLGLAAMAVLALSPEIALTPATVLLIVIGVSGAGYGVAMAHARAFFPAQLTGRGVTLMNFFSIGGVGLMQFLTGAVVSSREAAGSVEAYGALFGFYAIVVASALAIYLFARDARPE</sequence>
<dbReference type="Proteomes" id="UP001055804">
    <property type="component" value="Unassembled WGS sequence"/>
</dbReference>
<feature type="transmembrane region" description="Helical" evidence="6">
    <location>
        <begin position="154"/>
        <end position="178"/>
    </location>
</feature>
<feature type="transmembrane region" description="Helical" evidence="6">
    <location>
        <begin position="94"/>
        <end position="116"/>
    </location>
</feature>
<feature type="transmembrane region" description="Helical" evidence="6">
    <location>
        <begin position="368"/>
        <end position="389"/>
    </location>
</feature>
<dbReference type="PANTHER" id="PTHR43124">
    <property type="entry name" value="PURINE EFFLUX PUMP PBUE"/>
    <property type="match status" value="1"/>
</dbReference>
<proteinExistence type="predicted"/>
<comment type="caution">
    <text evidence="8">The sequence shown here is derived from an EMBL/GenBank/DDBJ whole genome shotgun (WGS) entry which is preliminary data.</text>
</comment>
<protein>
    <submittedName>
        <fullName evidence="8">MFS transporter</fullName>
    </submittedName>
</protein>
<feature type="transmembrane region" description="Helical" evidence="6">
    <location>
        <begin position="38"/>
        <end position="57"/>
    </location>
</feature>
<dbReference type="InterPro" id="IPR036259">
    <property type="entry name" value="MFS_trans_sf"/>
</dbReference>
<feature type="transmembrane region" description="Helical" evidence="6">
    <location>
        <begin position="297"/>
        <end position="321"/>
    </location>
</feature>
<dbReference type="PROSITE" id="PS50850">
    <property type="entry name" value="MFS"/>
    <property type="match status" value="1"/>
</dbReference>
<feature type="domain" description="Major facilitator superfamily (MFS) profile" evidence="7">
    <location>
        <begin position="3"/>
        <end position="393"/>
    </location>
</feature>
<name>A0A9J6PE50_9PROT</name>
<feature type="transmembrane region" description="Helical" evidence="6">
    <location>
        <begin position="69"/>
        <end position="88"/>
    </location>
</feature>
<dbReference type="RefSeq" id="WP_269332886.1">
    <property type="nucleotide sequence ID" value="NZ_JAMZFT010000002.1"/>
</dbReference>
<dbReference type="EMBL" id="JAMZFT010000002">
    <property type="protein sequence ID" value="MCP1336945.1"/>
    <property type="molecule type" value="Genomic_DNA"/>
</dbReference>
<dbReference type="AlphaFoldDB" id="A0A9J6PE50"/>
<evidence type="ECO:0000256" key="2">
    <source>
        <dbReference type="ARBA" id="ARBA00022475"/>
    </source>
</evidence>
<dbReference type="GO" id="GO:0022857">
    <property type="term" value="F:transmembrane transporter activity"/>
    <property type="evidence" value="ECO:0007669"/>
    <property type="project" value="InterPro"/>
</dbReference>
<comment type="subcellular location">
    <subcellularLocation>
        <location evidence="1">Cell membrane</location>
        <topology evidence="1">Multi-pass membrane protein</topology>
    </subcellularLocation>
</comment>
<evidence type="ECO:0000256" key="1">
    <source>
        <dbReference type="ARBA" id="ARBA00004651"/>
    </source>
</evidence>
<dbReference type="SUPFAM" id="SSF103473">
    <property type="entry name" value="MFS general substrate transporter"/>
    <property type="match status" value="1"/>
</dbReference>
<evidence type="ECO:0000256" key="5">
    <source>
        <dbReference type="ARBA" id="ARBA00023136"/>
    </source>
</evidence>
<reference evidence="8" key="1">
    <citation type="submission" date="2022-06" db="EMBL/GenBank/DDBJ databases">
        <title>Isolation and Genomics of Futiania mangrovii gen. nov., sp. nov., a Rare and Metabolically-versatile member in the Class Alphaproteobacteria.</title>
        <authorList>
            <person name="Liu L."/>
            <person name="Huang W.-C."/>
            <person name="Pan J."/>
            <person name="Li J."/>
            <person name="Huang Y."/>
            <person name="Du H."/>
            <person name="Liu Y."/>
            <person name="Li M."/>
        </authorList>
    </citation>
    <scope>NUCLEOTIDE SEQUENCE</scope>
    <source>
        <strain evidence="8">FT118</strain>
    </source>
</reference>
<feature type="transmembrane region" description="Helical" evidence="6">
    <location>
        <begin position="123"/>
        <end position="142"/>
    </location>
</feature>
<dbReference type="PANTHER" id="PTHR43124:SF3">
    <property type="entry name" value="CHLORAMPHENICOL EFFLUX PUMP RV0191"/>
    <property type="match status" value="1"/>
</dbReference>
<keyword evidence="5 6" id="KW-0472">Membrane</keyword>
<dbReference type="InterPro" id="IPR020846">
    <property type="entry name" value="MFS_dom"/>
</dbReference>
<dbReference type="Pfam" id="PF07690">
    <property type="entry name" value="MFS_1"/>
    <property type="match status" value="1"/>
</dbReference>
<dbReference type="GO" id="GO:0005886">
    <property type="term" value="C:plasma membrane"/>
    <property type="evidence" value="ECO:0007669"/>
    <property type="project" value="UniProtKB-SubCell"/>
</dbReference>